<reference evidence="3" key="1">
    <citation type="submission" date="2025-08" db="UniProtKB">
        <authorList>
            <consortium name="Ensembl"/>
        </authorList>
    </citation>
    <scope>IDENTIFICATION</scope>
</reference>
<dbReference type="InterPro" id="IPR041200">
    <property type="entry name" value="FKBP3_BTHB"/>
</dbReference>
<proteinExistence type="predicted"/>
<reference evidence="3" key="2">
    <citation type="submission" date="2025-09" db="UniProtKB">
        <authorList>
            <consortium name="Ensembl"/>
        </authorList>
    </citation>
    <scope>IDENTIFICATION</scope>
</reference>
<protein>
    <recommendedName>
        <fullName evidence="2">FKBP3 basic tilted helix bundle domain-containing protein</fullName>
    </recommendedName>
</protein>
<accession>A0A3Q0QYF8</accession>
<evidence type="ECO:0000256" key="1">
    <source>
        <dbReference type="ARBA" id="ARBA00022553"/>
    </source>
</evidence>
<keyword evidence="4" id="KW-1185">Reference proteome</keyword>
<organism evidence="3 4">
    <name type="scientific">Amphilophus citrinellus</name>
    <name type="common">Midas cichlid</name>
    <name type="synonym">Cichlasoma citrinellum</name>
    <dbReference type="NCBI Taxonomy" id="61819"/>
    <lineage>
        <taxon>Eukaryota</taxon>
        <taxon>Metazoa</taxon>
        <taxon>Chordata</taxon>
        <taxon>Craniata</taxon>
        <taxon>Vertebrata</taxon>
        <taxon>Euteleostomi</taxon>
        <taxon>Actinopterygii</taxon>
        <taxon>Neopterygii</taxon>
        <taxon>Teleostei</taxon>
        <taxon>Neoteleostei</taxon>
        <taxon>Acanthomorphata</taxon>
        <taxon>Ovalentaria</taxon>
        <taxon>Cichlomorphae</taxon>
        <taxon>Cichliformes</taxon>
        <taxon>Cichlidae</taxon>
        <taxon>New World cichlids</taxon>
        <taxon>Cichlasomatinae</taxon>
        <taxon>Heroini</taxon>
        <taxon>Amphilophus</taxon>
    </lineage>
</organism>
<keyword evidence="1" id="KW-0597">Phosphoprotein</keyword>
<dbReference type="OMA" id="CRLQSEY"/>
<sequence>MAAEPTRDWSDEQLKSDDLPKKDIIKFLQDNAAHSVCFCLQSPRDSSWSMCRLQSEYSV</sequence>
<dbReference type="Pfam" id="PF18410">
    <property type="entry name" value="BTHB"/>
    <property type="match status" value="1"/>
</dbReference>
<name>A0A3Q0QYF8_AMPCI</name>
<dbReference type="Proteomes" id="UP000261340">
    <property type="component" value="Unplaced"/>
</dbReference>
<dbReference type="Ensembl" id="ENSACIT00000004760.1">
    <property type="protein sequence ID" value="ENSACIP00000004614.1"/>
    <property type="gene ID" value="ENSACIG00000003640.1"/>
</dbReference>
<dbReference type="AlphaFoldDB" id="A0A3Q0QYF8"/>
<evidence type="ECO:0000313" key="3">
    <source>
        <dbReference type="Ensembl" id="ENSACIP00000004614.1"/>
    </source>
</evidence>
<evidence type="ECO:0000259" key="2">
    <source>
        <dbReference type="Pfam" id="PF18410"/>
    </source>
</evidence>
<dbReference type="Gene3D" id="1.10.720.80">
    <property type="match status" value="1"/>
</dbReference>
<evidence type="ECO:0000313" key="4">
    <source>
        <dbReference type="Proteomes" id="UP000261340"/>
    </source>
</evidence>
<dbReference type="STRING" id="61819.ENSACIP00000004614"/>
<feature type="domain" description="FKBP3 basic tilted helix bundle" evidence="2">
    <location>
        <begin position="5"/>
        <end position="35"/>
    </location>
</feature>